<evidence type="ECO:0000256" key="1">
    <source>
        <dbReference type="ARBA" id="ARBA00004952"/>
    </source>
</evidence>
<comment type="pathway">
    <text evidence="1 8">Cofactor biosynthesis; NAD(+) biosynthesis; nicotinate D-ribonucleotide from nicotinate: step 1/1.</text>
</comment>
<comment type="catalytic activity">
    <reaction evidence="7 8">
        <text>5-phospho-alpha-D-ribose 1-diphosphate + nicotinate + ATP + H2O = nicotinate beta-D-ribonucleotide + ADP + phosphate + diphosphate</text>
        <dbReference type="Rhea" id="RHEA:36163"/>
        <dbReference type="ChEBI" id="CHEBI:15377"/>
        <dbReference type="ChEBI" id="CHEBI:30616"/>
        <dbReference type="ChEBI" id="CHEBI:32544"/>
        <dbReference type="ChEBI" id="CHEBI:33019"/>
        <dbReference type="ChEBI" id="CHEBI:43474"/>
        <dbReference type="ChEBI" id="CHEBI:57502"/>
        <dbReference type="ChEBI" id="CHEBI:58017"/>
        <dbReference type="ChEBI" id="CHEBI:456216"/>
        <dbReference type="EC" id="6.3.4.21"/>
    </reaction>
</comment>
<evidence type="ECO:0000256" key="6">
    <source>
        <dbReference type="ARBA" id="ARBA00022642"/>
    </source>
</evidence>
<feature type="domain" description="Nicotinate phosphoribosyltransferase N-terminal" evidence="10">
    <location>
        <begin position="15"/>
        <end position="142"/>
    </location>
</feature>
<dbReference type="HAMAP" id="MF_00570">
    <property type="entry name" value="NAPRTase"/>
    <property type="match status" value="1"/>
</dbReference>
<evidence type="ECO:0000256" key="2">
    <source>
        <dbReference type="ARBA" id="ARBA00010897"/>
    </source>
</evidence>
<dbReference type="Pfam" id="PF04095">
    <property type="entry name" value="NAPRTase"/>
    <property type="match status" value="1"/>
</dbReference>
<evidence type="ECO:0000256" key="5">
    <source>
        <dbReference type="ARBA" id="ARBA00022598"/>
    </source>
</evidence>
<organism evidence="11 12">
    <name type="scientific">Coprinopsis marcescibilis</name>
    <name type="common">Agaric fungus</name>
    <name type="synonym">Psathyrella marcescibilis</name>
    <dbReference type="NCBI Taxonomy" id="230819"/>
    <lineage>
        <taxon>Eukaryota</taxon>
        <taxon>Fungi</taxon>
        <taxon>Dikarya</taxon>
        <taxon>Basidiomycota</taxon>
        <taxon>Agaricomycotina</taxon>
        <taxon>Agaricomycetes</taxon>
        <taxon>Agaricomycetidae</taxon>
        <taxon>Agaricales</taxon>
        <taxon>Agaricineae</taxon>
        <taxon>Psathyrellaceae</taxon>
        <taxon>Coprinopsis</taxon>
    </lineage>
</organism>
<comment type="function">
    <text evidence="8">Catalyzes the synthesis of beta-nicotinate D-ribonucleotide from nicotinate and 5-phospho-D-ribose 1-phosphate at the expense of ATP.</text>
</comment>
<dbReference type="EC" id="6.3.4.21" evidence="3 8"/>
<dbReference type="NCBIfam" id="TIGR01514">
    <property type="entry name" value="NAPRTase"/>
    <property type="match status" value="1"/>
</dbReference>
<evidence type="ECO:0000259" key="10">
    <source>
        <dbReference type="Pfam" id="PF17767"/>
    </source>
</evidence>
<dbReference type="EMBL" id="ML210158">
    <property type="protein sequence ID" value="TFK28201.1"/>
    <property type="molecule type" value="Genomic_DNA"/>
</dbReference>
<dbReference type="STRING" id="230819.A0A5C3LI28"/>
<dbReference type="SUPFAM" id="SSF51690">
    <property type="entry name" value="Nicotinate/Quinolinate PRTase C-terminal domain-like"/>
    <property type="match status" value="1"/>
</dbReference>
<comment type="similarity">
    <text evidence="2 8">Belongs to the NAPRTase family.</text>
</comment>
<feature type="domain" description="Nicotinate/nicotinamide phosphoribosyltransferase" evidence="9">
    <location>
        <begin position="174"/>
        <end position="411"/>
    </location>
</feature>
<dbReference type="GO" id="GO:0016757">
    <property type="term" value="F:glycosyltransferase activity"/>
    <property type="evidence" value="ECO:0007669"/>
    <property type="project" value="UniProtKB-KW"/>
</dbReference>
<comment type="PTM">
    <text evidence="8">Transiently phosphorylated on a His residue during the reaction cycle. Phosphorylation strongly increases the affinity for substrates and increases the rate of nicotinate D-ribonucleotide production. Dephosphorylation regenerates the low-affinity form of the enzyme, leading to product release.</text>
</comment>
<sequence length="421" mass="47500">MAAPYAQLAVPPSILDTDLYKFSMQQAVLQTFPDVDATYRFTNRNSHTTFSRQCFEQFRAAVSTFSLLELTPDERLWLSKSCPFLSNSYLDYLAAYRYKPEQVHIRFHSSDDDQQWGQVEIEVTGPWVETILWEVPLMACLSQTYFQTVDIDWNQAGQEELAYTKGKRLLEANCSFSEFGTRRRRSFHTQEVVLRPLVQASKDVHSPNPGRLLGTSNVHFARLFGIEPVGTIAHEWFMAVAALTGYDNANGRALDLWEKVYPSNVSLIALTDTFTTDAFFTDFALDPERAERWTGLRQDSGDPNLFAPRVKHFYESLGIDPANKLVVFSDALTVDKAIGLRQQCASLGLNKISFGIGTHLTNDYRSLSNGGQEKSKALNIVIKLKEVDTKPCVKLSDDLTKTTGDKEVAKHIIGLYHLSRG</sequence>
<reference evidence="11 12" key="1">
    <citation type="journal article" date="2019" name="Nat. Ecol. Evol.">
        <title>Megaphylogeny resolves global patterns of mushroom evolution.</title>
        <authorList>
            <person name="Varga T."/>
            <person name="Krizsan K."/>
            <person name="Foldi C."/>
            <person name="Dima B."/>
            <person name="Sanchez-Garcia M."/>
            <person name="Sanchez-Ramirez S."/>
            <person name="Szollosi G.J."/>
            <person name="Szarkandi J.G."/>
            <person name="Papp V."/>
            <person name="Albert L."/>
            <person name="Andreopoulos W."/>
            <person name="Angelini C."/>
            <person name="Antonin V."/>
            <person name="Barry K.W."/>
            <person name="Bougher N.L."/>
            <person name="Buchanan P."/>
            <person name="Buyck B."/>
            <person name="Bense V."/>
            <person name="Catcheside P."/>
            <person name="Chovatia M."/>
            <person name="Cooper J."/>
            <person name="Damon W."/>
            <person name="Desjardin D."/>
            <person name="Finy P."/>
            <person name="Geml J."/>
            <person name="Haridas S."/>
            <person name="Hughes K."/>
            <person name="Justo A."/>
            <person name="Karasinski D."/>
            <person name="Kautmanova I."/>
            <person name="Kiss B."/>
            <person name="Kocsube S."/>
            <person name="Kotiranta H."/>
            <person name="LaButti K.M."/>
            <person name="Lechner B.E."/>
            <person name="Liimatainen K."/>
            <person name="Lipzen A."/>
            <person name="Lukacs Z."/>
            <person name="Mihaltcheva S."/>
            <person name="Morgado L.N."/>
            <person name="Niskanen T."/>
            <person name="Noordeloos M.E."/>
            <person name="Ohm R.A."/>
            <person name="Ortiz-Santana B."/>
            <person name="Ovrebo C."/>
            <person name="Racz N."/>
            <person name="Riley R."/>
            <person name="Savchenko A."/>
            <person name="Shiryaev A."/>
            <person name="Soop K."/>
            <person name="Spirin V."/>
            <person name="Szebenyi C."/>
            <person name="Tomsovsky M."/>
            <person name="Tulloss R.E."/>
            <person name="Uehling J."/>
            <person name="Grigoriev I.V."/>
            <person name="Vagvolgyi C."/>
            <person name="Papp T."/>
            <person name="Martin F.M."/>
            <person name="Miettinen O."/>
            <person name="Hibbett D.S."/>
            <person name="Nagy L.G."/>
        </authorList>
    </citation>
    <scope>NUCLEOTIDE SEQUENCE [LARGE SCALE GENOMIC DNA]</scope>
    <source>
        <strain evidence="11 12">CBS 121175</strain>
    </source>
</reference>
<evidence type="ECO:0000256" key="8">
    <source>
        <dbReference type="RuleBase" id="RU003838"/>
    </source>
</evidence>
<dbReference type="GO" id="GO:0005829">
    <property type="term" value="C:cytosol"/>
    <property type="evidence" value="ECO:0007669"/>
    <property type="project" value="TreeGrafter"/>
</dbReference>
<keyword evidence="11" id="KW-0808">Transferase</keyword>
<dbReference type="Proteomes" id="UP000307440">
    <property type="component" value="Unassembled WGS sequence"/>
</dbReference>
<gene>
    <name evidence="11" type="ORF">FA15DRAFT_665696</name>
</gene>
<dbReference type="PANTHER" id="PTHR11098">
    <property type="entry name" value="NICOTINATE PHOSPHORIBOSYLTRANSFERASE"/>
    <property type="match status" value="1"/>
</dbReference>
<dbReference type="PIRSF" id="PIRSF000484">
    <property type="entry name" value="NAPRT"/>
    <property type="match status" value="1"/>
</dbReference>
<dbReference type="InterPro" id="IPR036068">
    <property type="entry name" value="Nicotinate_pribotase-like_C"/>
</dbReference>
<keyword evidence="5 8" id="KW-0436">Ligase</keyword>
<dbReference type="PANTHER" id="PTHR11098:SF1">
    <property type="entry name" value="NICOTINATE PHOSPHORIBOSYLTRANSFERASE"/>
    <property type="match status" value="1"/>
</dbReference>
<dbReference type="NCBIfam" id="NF003704">
    <property type="entry name" value="PRK05321.1"/>
    <property type="match status" value="1"/>
</dbReference>
<keyword evidence="6 8" id="KW-0662">Pyridine nucleotide biosynthesis</keyword>
<dbReference type="SUPFAM" id="SSF54675">
    <property type="entry name" value="Nicotinate/Quinolinate PRTase N-terminal domain-like"/>
    <property type="match status" value="1"/>
</dbReference>
<evidence type="ECO:0000256" key="7">
    <source>
        <dbReference type="ARBA" id="ARBA00048668"/>
    </source>
</evidence>
<proteinExistence type="inferred from homology"/>
<dbReference type="InterPro" id="IPR006406">
    <property type="entry name" value="Nic_PRibTrfase"/>
</dbReference>
<evidence type="ECO:0000313" key="11">
    <source>
        <dbReference type="EMBL" id="TFK28201.1"/>
    </source>
</evidence>
<dbReference type="UniPathway" id="UPA00253">
    <property type="reaction ID" value="UER00457"/>
</dbReference>
<dbReference type="InterPro" id="IPR007229">
    <property type="entry name" value="Nic_PRibTrfase-Fam"/>
</dbReference>
<dbReference type="Pfam" id="PF17767">
    <property type="entry name" value="NAPRTase_N"/>
    <property type="match status" value="1"/>
</dbReference>
<evidence type="ECO:0000313" key="12">
    <source>
        <dbReference type="Proteomes" id="UP000307440"/>
    </source>
</evidence>
<dbReference type="OrthoDB" id="193380at2759"/>
<dbReference type="GO" id="GO:0034355">
    <property type="term" value="P:NAD+ biosynthetic process via the salvage pathway"/>
    <property type="evidence" value="ECO:0007669"/>
    <property type="project" value="TreeGrafter"/>
</dbReference>
<dbReference type="AlphaFoldDB" id="A0A5C3LI28"/>
<evidence type="ECO:0000256" key="4">
    <source>
        <dbReference type="ARBA" id="ARBA00022553"/>
    </source>
</evidence>
<keyword evidence="4" id="KW-0597">Phosphoprotein</keyword>
<keyword evidence="12" id="KW-1185">Reference proteome</keyword>
<evidence type="ECO:0000259" key="9">
    <source>
        <dbReference type="Pfam" id="PF04095"/>
    </source>
</evidence>
<dbReference type="InterPro" id="IPR041525">
    <property type="entry name" value="N/Namide_PRibTrfase"/>
</dbReference>
<dbReference type="InterPro" id="IPR040727">
    <property type="entry name" value="NAPRTase_N"/>
</dbReference>
<name>A0A5C3LI28_COPMA</name>
<dbReference type="Gene3D" id="3.20.140.10">
    <property type="entry name" value="nicotinate phosphoribosyltransferase"/>
    <property type="match status" value="1"/>
</dbReference>
<accession>A0A5C3LI28</accession>
<evidence type="ECO:0000256" key="3">
    <source>
        <dbReference type="ARBA" id="ARBA00013236"/>
    </source>
</evidence>
<keyword evidence="11" id="KW-0328">Glycosyltransferase</keyword>
<dbReference type="GO" id="GO:0004516">
    <property type="term" value="F:nicotinate phosphoribosyltransferase activity"/>
    <property type="evidence" value="ECO:0007669"/>
    <property type="project" value="UniProtKB-UniRule"/>
</dbReference>
<protein>
    <recommendedName>
        <fullName evidence="3 8">Nicotinate phosphoribosyltransferase</fullName>
        <ecNumber evidence="3 8">6.3.4.21</ecNumber>
    </recommendedName>
</protein>